<dbReference type="PANTHER" id="PTHR30636:SF3">
    <property type="entry name" value="UPF0701 PROTEIN YICC"/>
    <property type="match status" value="1"/>
</dbReference>
<protein>
    <recommendedName>
        <fullName evidence="9">YicC family protein</fullName>
    </recommendedName>
</protein>
<keyword evidence="2" id="KW-0540">Nuclease</keyword>
<dbReference type="InterPro" id="IPR005229">
    <property type="entry name" value="YicC/YloC-like"/>
</dbReference>
<gene>
    <name evidence="8" type="ORF">MGR_4194</name>
</gene>
<feature type="domain" description="Endoribonuclease YicC-like C-terminal" evidence="7">
    <location>
        <begin position="230"/>
        <end position="343"/>
    </location>
</feature>
<evidence type="ECO:0008006" key="9">
    <source>
        <dbReference type="Google" id="ProtNLM"/>
    </source>
</evidence>
<dbReference type="InterPro" id="IPR013551">
    <property type="entry name" value="YicC-like_C"/>
</dbReference>
<comment type="cofactor">
    <cofactor evidence="1">
        <name>a divalent metal cation</name>
        <dbReference type="ChEBI" id="CHEBI:60240"/>
    </cofactor>
</comment>
<evidence type="ECO:0000256" key="2">
    <source>
        <dbReference type="ARBA" id="ARBA00022722"/>
    </source>
</evidence>
<dbReference type="EMBL" id="CU459003">
    <property type="protein sequence ID" value="CAM78126.1"/>
    <property type="molecule type" value="Genomic_DNA"/>
</dbReference>
<dbReference type="PANTHER" id="PTHR30636">
    <property type="entry name" value="UPF0701 PROTEIN YICC"/>
    <property type="match status" value="1"/>
</dbReference>
<reference evidence="8" key="1">
    <citation type="journal article" date="2007" name="J. Bacteriol.">
        <title>Comparative genome analysis of four magnetotactic bacteria reveals a complex set of group-specific genes implicated in magnetosome biomineralization and function.</title>
        <authorList>
            <person name="Richter M."/>
            <person name="Kube M."/>
            <person name="Bazylinski D.A."/>
            <person name="Lombardot T."/>
            <person name="Gloeckner F.O."/>
            <person name="Reinhardt R."/>
            <person name="Schueler D."/>
        </authorList>
    </citation>
    <scope>NUCLEOTIDE SEQUENCE</scope>
    <source>
        <strain evidence="8">MSR-1</strain>
    </source>
</reference>
<evidence type="ECO:0000256" key="3">
    <source>
        <dbReference type="ARBA" id="ARBA00022759"/>
    </source>
</evidence>
<dbReference type="Pfam" id="PF03755">
    <property type="entry name" value="YicC-like_N"/>
    <property type="match status" value="1"/>
</dbReference>
<keyword evidence="4" id="KW-0378">Hydrolase</keyword>
<evidence type="ECO:0000259" key="7">
    <source>
        <dbReference type="Pfam" id="PF08340"/>
    </source>
</evidence>
<feature type="domain" description="Endoribonuclease YicC-like N-terminal" evidence="6">
    <location>
        <begin position="48"/>
        <end position="206"/>
    </location>
</feature>
<dbReference type="GO" id="GO:0004521">
    <property type="term" value="F:RNA endonuclease activity"/>
    <property type="evidence" value="ECO:0007669"/>
    <property type="project" value="InterPro"/>
</dbReference>
<accession>A4U5G9</accession>
<dbReference type="GO" id="GO:0016787">
    <property type="term" value="F:hydrolase activity"/>
    <property type="evidence" value="ECO:0007669"/>
    <property type="project" value="UniProtKB-KW"/>
</dbReference>
<dbReference type="AlphaFoldDB" id="A4U5G9"/>
<evidence type="ECO:0000259" key="6">
    <source>
        <dbReference type="Pfam" id="PF03755"/>
    </source>
</evidence>
<sequence length="343" mass="37176">MRTAGQKIFFSLPKSQAGLPYPCGVLLCPATIAITVRFHPTEVCTVTIASMTGYARAEGRDAQCTWLWEAKSVNGKGLDLRCRLPHGHDALEVAAREAVTRKLKRGNVQMSLTISANASAPAVRVNQDLLNQLVALVDELGPSHQNIAPARWDGLLAIKGVLEAAGGDEGTDEETRVTREAALKLDLDKVLDALAAMRLSEGARIQVVLLSQLDEINQLAERAAACASLRPEALRERLRLQVAAVLEAAPSLAEDRIAQEVALIAVKSDIREELDRLRAHVGAARDLIGQGGAVGRKLDFLSQEFNREANTLCSKSSDVELTRIGLDLKAVIDQFREQVQNIE</sequence>
<evidence type="ECO:0000256" key="1">
    <source>
        <dbReference type="ARBA" id="ARBA00001968"/>
    </source>
</evidence>
<evidence type="ECO:0000313" key="8">
    <source>
        <dbReference type="EMBL" id="CAM78126.1"/>
    </source>
</evidence>
<evidence type="ECO:0000256" key="4">
    <source>
        <dbReference type="ARBA" id="ARBA00022801"/>
    </source>
</evidence>
<proteinExistence type="inferred from homology"/>
<organism evidence="8">
    <name type="scientific">Magnetospirillum gryphiswaldense</name>
    <dbReference type="NCBI Taxonomy" id="55518"/>
    <lineage>
        <taxon>Bacteria</taxon>
        <taxon>Pseudomonadati</taxon>
        <taxon>Pseudomonadota</taxon>
        <taxon>Alphaproteobacteria</taxon>
        <taxon>Rhodospirillales</taxon>
        <taxon>Rhodospirillaceae</taxon>
        <taxon>Magnetospirillum</taxon>
    </lineage>
</organism>
<keyword evidence="3" id="KW-0255">Endonuclease</keyword>
<comment type="similarity">
    <text evidence="5">Belongs to the YicC/YloC family.</text>
</comment>
<dbReference type="NCBIfam" id="TIGR00255">
    <property type="entry name" value="YicC/YloC family endoribonuclease"/>
    <property type="match status" value="1"/>
</dbReference>
<name>A4U5G9_9PROT</name>
<dbReference type="InterPro" id="IPR013527">
    <property type="entry name" value="YicC-like_N"/>
</dbReference>
<evidence type="ECO:0000256" key="5">
    <source>
        <dbReference type="ARBA" id="ARBA00035648"/>
    </source>
</evidence>
<dbReference type="Pfam" id="PF08340">
    <property type="entry name" value="YicC-like_C"/>
    <property type="match status" value="1"/>
</dbReference>